<dbReference type="PANTHER" id="PTHR33992">
    <property type="entry name" value="RIBONUCLEASE P PROTEIN COMPONENT"/>
    <property type="match status" value="1"/>
</dbReference>
<dbReference type="InterPro" id="IPR014721">
    <property type="entry name" value="Ribsml_uS5_D2-typ_fold_subgr"/>
</dbReference>
<keyword evidence="1 6" id="KW-0819">tRNA processing</keyword>
<dbReference type="GO" id="GO:0001682">
    <property type="term" value="P:tRNA 5'-leader removal"/>
    <property type="evidence" value="ECO:0007669"/>
    <property type="project" value="UniProtKB-UniRule"/>
</dbReference>
<dbReference type="GO" id="GO:0030677">
    <property type="term" value="C:ribonuclease P complex"/>
    <property type="evidence" value="ECO:0007669"/>
    <property type="project" value="TreeGrafter"/>
</dbReference>
<keyword evidence="5 6" id="KW-0694">RNA-binding</keyword>
<dbReference type="GO" id="GO:0042781">
    <property type="term" value="F:3'-tRNA processing endoribonuclease activity"/>
    <property type="evidence" value="ECO:0007669"/>
    <property type="project" value="TreeGrafter"/>
</dbReference>
<evidence type="ECO:0000256" key="6">
    <source>
        <dbReference type="HAMAP-Rule" id="MF_00227"/>
    </source>
</evidence>
<dbReference type="SUPFAM" id="SSF54211">
    <property type="entry name" value="Ribosomal protein S5 domain 2-like"/>
    <property type="match status" value="1"/>
</dbReference>
<keyword evidence="9" id="KW-1185">Reference proteome</keyword>
<evidence type="ECO:0000256" key="1">
    <source>
        <dbReference type="ARBA" id="ARBA00022694"/>
    </source>
</evidence>
<dbReference type="GO" id="GO:0000049">
    <property type="term" value="F:tRNA binding"/>
    <property type="evidence" value="ECO:0007669"/>
    <property type="project" value="UniProtKB-UniRule"/>
</dbReference>
<reference evidence="8" key="1">
    <citation type="submission" date="2023-07" db="EMBL/GenBank/DDBJ databases">
        <title>Genomic Encyclopedia of Type Strains, Phase IV (KMG-IV): sequencing the most valuable type-strain genomes for metagenomic binning, comparative biology and taxonomic classification.</title>
        <authorList>
            <person name="Goeker M."/>
        </authorList>
    </citation>
    <scope>NUCLEOTIDE SEQUENCE</scope>
    <source>
        <strain evidence="8">DSM 21202</strain>
    </source>
</reference>
<dbReference type="AlphaFoldDB" id="A0AAE3VPW4"/>
<evidence type="ECO:0000256" key="7">
    <source>
        <dbReference type="NCBIfam" id="TIGR00188"/>
    </source>
</evidence>
<dbReference type="NCBIfam" id="TIGR00188">
    <property type="entry name" value="rnpA"/>
    <property type="match status" value="1"/>
</dbReference>
<comment type="function">
    <text evidence="6">RNaseP catalyzes the removal of the 5'-leader sequence from pre-tRNA to produce the mature 5'-terminus. It can also cleave other RNA substrates such as 4.5S RNA. The protein component plays an auxiliary but essential role in vivo by binding to the 5'-leader sequence and broadening the substrate specificity of the ribozyme.</text>
</comment>
<dbReference type="EC" id="3.1.26.5" evidence="6 7"/>
<dbReference type="HAMAP" id="MF_00227">
    <property type="entry name" value="RNase_P"/>
    <property type="match status" value="1"/>
</dbReference>
<proteinExistence type="inferred from homology"/>
<keyword evidence="2 6" id="KW-0540">Nuclease</keyword>
<dbReference type="Gene3D" id="3.30.230.10">
    <property type="match status" value="1"/>
</dbReference>
<sequence length="121" mass="13673">MMRLKKRAEFKSVARGVRAERPAFVLQARCEPAVETPPRFGFTVTKKTGNSVERNRIRRRLKAAVDERLAGARSGCAYVLVGRRAALSRSYADLLGDLELAFERVHNAVDRPAPRRRAPKR</sequence>
<dbReference type="Proteomes" id="UP001229244">
    <property type="component" value="Unassembled WGS sequence"/>
</dbReference>
<dbReference type="InterPro" id="IPR000100">
    <property type="entry name" value="RNase_P"/>
</dbReference>
<dbReference type="GO" id="GO:0004526">
    <property type="term" value="F:ribonuclease P activity"/>
    <property type="evidence" value="ECO:0007669"/>
    <property type="project" value="UniProtKB-UniRule"/>
</dbReference>
<evidence type="ECO:0000313" key="8">
    <source>
        <dbReference type="EMBL" id="MDQ0316659.1"/>
    </source>
</evidence>
<dbReference type="InterPro" id="IPR020568">
    <property type="entry name" value="Ribosomal_Su5_D2-typ_SF"/>
</dbReference>
<organism evidence="8 9">
    <name type="scientific">Amorphus orientalis</name>
    <dbReference type="NCBI Taxonomy" id="649198"/>
    <lineage>
        <taxon>Bacteria</taxon>
        <taxon>Pseudomonadati</taxon>
        <taxon>Pseudomonadota</taxon>
        <taxon>Alphaproteobacteria</taxon>
        <taxon>Hyphomicrobiales</taxon>
        <taxon>Amorphaceae</taxon>
        <taxon>Amorphus</taxon>
    </lineage>
</organism>
<dbReference type="PANTHER" id="PTHR33992:SF1">
    <property type="entry name" value="RIBONUCLEASE P PROTEIN COMPONENT"/>
    <property type="match status" value="1"/>
</dbReference>
<evidence type="ECO:0000256" key="2">
    <source>
        <dbReference type="ARBA" id="ARBA00022722"/>
    </source>
</evidence>
<comment type="caution">
    <text evidence="8">The sequence shown here is derived from an EMBL/GenBank/DDBJ whole genome shotgun (WGS) entry which is preliminary data.</text>
</comment>
<name>A0AAE3VPW4_9HYPH</name>
<comment type="subunit">
    <text evidence="6">Consists of a catalytic RNA component (M1 or rnpB) and a protein subunit.</text>
</comment>
<comment type="similarity">
    <text evidence="6">Belongs to the RnpA family.</text>
</comment>
<dbReference type="EMBL" id="JAUSUL010000003">
    <property type="protein sequence ID" value="MDQ0316659.1"/>
    <property type="molecule type" value="Genomic_DNA"/>
</dbReference>
<dbReference type="RefSeq" id="WP_306886540.1">
    <property type="nucleotide sequence ID" value="NZ_JAUSUL010000003.1"/>
</dbReference>
<accession>A0AAE3VPW4</accession>
<evidence type="ECO:0000256" key="3">
    <source>
        <dbReference type="ARBA" id="ARBA00022759"/>
    </source>
</evidence>
<keyword evidence="3 6" id="KW-0255">Endonuclease</keyword>
<evidence type="ECO:0000256" key="5">
    <source>
        <dbReference type="ARBA" id="ARBA00022884"/>
    </source>
</evidence>
<protein>
    <recommendedName>
        <fullName evidence="6 7">Ribonuclease P protein component</fullName>
        <shortName evidence="6">RNase P protein</shortName>
        <shortName evidence="6">RNaseP protein</shortName>
        <ecNumber evidence="6 7">3.1.26.5</ecNumber>
    </recommendedName>
    <alternativeName>
        <fullName evidence="6">Protein C5</fullName>
    </alternativeName>
</protein>
<gene>
    <name evidence="6" type="primary">rnpA</name>
    <name evidence="8" type="ORF">J2S73_003135</name>
</gene>
<dbReference type="Pfam" id="PF00825">
    <property type="entry name" value="Ribonuclease_P"/>
    <property type="match status" value="1"/>
</dbReference>
<evidence type="ECO:0000313" key="9">
    <source>
        <dbReference type="Proteomes" id="UP001229244"/>
    </source>
</evidence>
<evidence type="ECO:0000256" key="4">
    <source>
        <dbReference type="ARBA" id="ARBA00022801"/>
    </source>
</evidence>
<comment type="catalytic activity">
    <reaction evidence="6">
        <text>Endonucleolytic cleavage of RNA, removing 5'-extranucleotides from tRNA precursor.</text>
        <dbReference type="EC" id="3.1.26.5"/>
    </reaction>
</comment>
<keyword evidence="4 6" id="KW-0378">Hydrolase</keyword>